<accession>A0A5C4SV30</accession>
<dbReference type="SUPFAM" id="SSF50998">
    <property type="entry name" value="Quinoprotein alcohol dehydrogenase-like"/>
    <property type="match status" value="1"/>
</dbReference>
<dbReference type="SUPFAM" id="SSF63825">
    <property type="entry name" value="YWTD domain"/>
    <property type="match status" value="1"/>
</dbReference>
<reference evidence="3 4" key="1">
    <citation type="submission" date="2019-05" db="EMBL/GenBank/DDBJ databases">
        <title>We sequenced the genome of Paenibacillus hemerocallicola KCTC 33185 for further insight into its adaptation and study the phylogeny of Paenibacillus.</title>
        <authorList>
            <person name="Narsing Rao M.P."/>
        </authorList>
    </citation>
    <scope>NUCLEOTIDE SEQUENCE [LARGE SCALE GENOMIC DNA]</scope>
    <source>
        <strain evidence="3 4">KCTC 33185</strain>
    </source>
</reference>
<dbReference type="Pfam" id="PF22888">
    <property type="entry name" value="FIMAH"/>
    <property type="match status" value="1"/>
</dbReference>
<name>A0A5C4SV30_9BACL</name>
<feature type="domain" description="FIMAH" evidence="2">
    <location>
        <begin position="678"/>
        <end position="755"/>
    </location>
</feature>
<gene>
    <name evidence="3" type="ORF">FE784_40130</name>
</gene>
<dbReference type="InterPro" id="IPR015943">
    <property type="entry name" value="WD40/YVTN_repeat-like_dom_sf"/>
</dbReference>
<feature type="chain" id="PRO_5038382210" description="FIMAH domain-containing protein" evidence="1">
    <location>
        <begin position="23"/>
        <end position="764"/>
    </location>
</feature>
<dbReference type="PANTHER" id="PTHR40274:SF3">
    <property type="entry name" value="VIRGINIAMYCIN B LYASE"/>
    <property type="match status" value="1"/>
</dbReference>
<dbReference type="InterPro" id="IPR011047">
    <property type="entry name" value="Quinoprotein_ADH-like_sf"/>
</dbReference>
<keyword evidence="4" id="KW-1185">Reference proteome</keyword>
<dbReference type="InterPro" id="IPR051344">
    <property type="entry name" value="Vgb"/>
</dbReference>
<comment type="caution">
    <text evidence="3">The sequence shown here is derived from an EMBL/GenBank/DDBJ whole genome shotgun (WGS) entry which is preliminary data.</text>
</comment>
<evidence type="ECO:0000313" key="4">
    <source>
        <dbReference type="Proteomes" id="UP000307943"/>
    </source>
</evidence>
<feature type="signal peptide" evidence="1">
    <location>
        <begin position="1"/>
        <end position="22"/>
    </location>
</feature>
<dbReference type="RefSeq" id="WP_139607908.1">
    <property type="nucleotide sequence ID" value="NZ_VDCQ01000131.1"/>
</dbReference>
<evidence type="ECO:0000313" key="3">
    <source>
        <dbReference type="EMBL" id="TNJ54013.1"/>
    </source>
</evidence>
<dbReference type="EMBL" id="VDCQ01000131">
    <property type="protein sequence ID" value="TNJ54013.1"/>
    <property type="molecule type" value="Genomic_DNA"/>
</dbReference>
<dbReference type="Gene3D" id="2.130.10.10">
    <property type="entry name" value="YVTN repeat-like/Quinoprotein amine dehydrogenase"/>
    <property type="match status" value="2"/>
</dbReference>
<organism evidence="3 4">
    <name type="scientific">Paenibacillus hemerocallicola</name>
    <dbReference type="NCBI Taxonomy" id="1172614"/>
    <lineage>
        <taxon>Bacteria</taxon>
        <taxon>Bacillati</taxon>
        <taxon>Bacillota</taxon>
        <taxon>Bacilli</taxon>
        <taxon>Bacillales</taxon>
        <taxon>Paenibacillaceae</taxon>
        <taxon>Paenibacillus</taxon>
    </lineage>
</organism>
<dbReference type="AlphaFoldDB" id="A0A5C4SV30"/>
<proteinExistence type="predicted"/>
<protein>
    <recommendedName>
        <fullName evidence="2">FIMAH domain-containing protein</fullName>
    </recommendedName>
</protein>
<sequence length="764" mass="81380">MKLSKKMGTCLLVFMLGLSTTATGPKPVDAQDAVPGAYEMLGTPLKRVVGVGGAPFDGPDGTPYISASVNGSPAQFVSVHALTLQVDKVIEIPGTSSAPSMITGADGNVYIGTTGSAELFRYVPGTAELEPLGKPIAGETYVYGLTNGPDGKLYGGTYPGGKMFEYDPATGAYRNFGTLVPGEKYIRATAYDAERGLFYVGTGTGNKLVEFDPATGAVSANGMPASLSVEEYPNSIDLIGGKLFIQLNKTSTLIVMDKLTKAIEYTRAGVSSQVIPSADGTKAYLFTPGDAYVHAYNFATKQTESVFRFGKYNGWKSARMIQTGTPQSPAYTLSAWAGYNAAVTYDFAAGKQRGQTIDVPGQPIEIRSIAGGPDGRVYASGTQGGVGIYDPATGVMEPGSLGISQAEGITAIGDVLYFGIYPQARLAMFDTSRPAGTGNPAEIAKLPADSLQDRPFGMVASEELGKLFMGTVPQYGQLGGAFAVYDPATKSLQTYRNLVQDQSIITLAYKDGKVYGGTSIWGAYGAPAPTAKEGKLFVWDAATGQKELEIVPVTGKQAVTSLIVGPDGNIWGFDEGVLFIFDPAARTVTETHEVMPIRYAGTVWTDAFMATGKDGNVYGTARGVFFRIDGETKQVAILDNTRQFSNLTVDRNGDLYMRSGIEGKRHELWRYTNPDLALAGMMERIDDSAADGSMGQPLYKQTSNDLRQAVHHWQAGRRDQAVHFLNKVVDSLETGDKWASEPVRSGLQAGLNEIIGLMQRIPGN</sequence>
<evidence type="ECO:0000256" key="1">
    <source>
        <dbReference type="SAM" id="SignalP"/>
    </source>
</evidence>
<keyword evidence="1" id="KW-0732">Signal</keyword>
<dbReference type="OrthoDB" id="843723at2"/>
<dbReference type="Proteomes" id="UP000307943">
    <property type="component" value="Unassembled WGS sequence"/>
</dbReference>
<evidence type="ECO:0000259" key="2">
    <source>
        <dbReference type="Pfam" id="PF22888"/>
    </source>
</evidence>
<dbReference type="PANTHER" id="PTHR40274">
    <property type="entry name" value="VIRGINIAMYCIN B LYASE"/>
    <property type="match status" value="1"/>
</dbReference>
<dbReference type="InterPro" id="IPR054470">
    <property type="entry name" value="FIMAH_dom"/>
</dbReference>